<keyword evidence="1" id="KW-0614">Plasmid</keyword>
<dbReference type="EMBL" id="CP031226">
    <property type="protein sequence ID" value="AXH59986.1"/>
    <property type="molecule type" value="Genomic_DNA"/>
</dbReference>
<reference evidence="1 2" key="1">
    <citation type="journal article" date="2011" name="PLoS Pathog.">
        <title>Dynamic evolution of pathogenicity revealed by sequencing and comparative genomics of 19 Pseudomonas syringae isolates.</title>
        <authorList>
            <person name="Baltrus D.A."/>
            <person name="Nishimura M.T."/>
            <person name="Romanchuk A."/>
            <person name="Chang J.H."/>
            <person name="Mukhtar M.S."/>
            <person name="Cherkis K."/>
            <person name="Roach J."/>
            <person name="Grant S.R."/>
            <person name="Jones C.D."/>
            <person name="Dangl J.L."/>
        </authorList>
    </citation>
    <scope>NUCLEOTIDE SEQUENCE [LARGE SCALE GENOMIC DNA]</scope>
    <source>
        <strain evidence="1 2">M301315</strain>
    </source>
</reference>
<dbReference type="Proteomes" id="UP000006426">
    <property type="component" value="Plasmid pmppla107"/>
</dbReference>
<dbReference type="GeneID" id="39474109"/>
<evidence type="ECO:0000313" key="2">
    <source>
        <dbReference type="Proteomes" id="UP000006426"/>
    </source>
</evidence>
<protein>
    <submittedName>
        <fullName evidence="1">Uncharacterized protein</fullName>
    </submittedName>
</protein>
<proteinExistence type="predicted"/>
<dbReference type="AlphaFoldDB" id="A0AAD0PWG9"/>
<sequence>MYQEYLSELVQAHHSEYPTKEHHRIRQLFADDLANLFKMALDDASGDPRAEIAKKVITADFQLYTRQLTQLGPQEAARLYAEHEAAIKGQCRPNFVDPIWLVDLNDLGINKLVLHLAEFCLLTANYDRGAYEDLAGLPVGPRRKLARLGMEAIHRGYTLEFLDFAAGVALETGVTGSQFKRYMAVGMDKSRDHFARALIKAIAAQHSTLPAAQIRYAVDSVWKFTKNDSAPKGFDAAFKAELTAFFRELDVPVSVFAHSAKEKDDLLGQDLGL</sequence>
<evidence type="ECO:0000313" key="1">
    <source>
        <dbReference type="EMBL" id="AXH59986.1"/>
    </source>
</evidence>
<geneLocation type="plasmid" evidence="2">
    <name>pmppla107</name>
</geneLocation>
<organism evidence="1 2">
    <name type="scientific">Pseudomonas amygdali pv. lachrymans str. M301315</name>
    <dbReference type="NCBI Taxonomy" id="629260"/>
    <lineage>
        <taxon>Bacteria</taxon>
        <taxon>Pseudomonadati</taxon>
        <taxon>Pseudomonadota</taxon>
        <taxon>Gammaproteobacteria</taxon>
        <taxon>Pseudomonadales</taxon>
        <taxon>Pseudomonadaceae</taxon>
        <taxon>Pseudomonas</taxon>
        <taxon>Pseudomonas amygdali</taxon>
    </lineage>
</organism>
<name>A0AAD0PWG9_PSEAV</name>
<dbReference type="RefSeq" id="WP_005741690.1">
    <property type="nucleotide sequence ID" value="NZ_CP031226.1"/>
</dbReference>
<accession>A0AAD0PWG9</accession>
<gene>
    <name evidence="1" type="ORF">PLA107_032690</name>
</gene>